<protein>
    <submittedName>
        <fullName evidence="2">Uncharacterized protein</fullName>
    </submittedName>
</protein>
<organism evidence="2">
    <name type="scientific">marine sediment metagenome</name>
    <dbReference type="NCBI Taxonomy" id="412755"/>
    <lineage>
        <taxon>unclassified sequences</taxon>
        <taxon>metagenomes</taxon>
        <taxon>ecological metagenomes</taxon>
    </lineage>
</organism>
<feature type="region of interest" description="Disordered" evidence="1">
    <location>
        <begin position="45"/>
        <end position="68"/>
    </location>
</feature>
<feature type="non-terminal residue" evidence="2">
    <location>
        <position position="1"/>
    </location>
</feature>
<evidence type="ECO:0000313" key="2">
    <source>
        <dbReference type="EMBL" id="GAG91792.1"/>
    </source>
</evidence>
<evidence type="ECO:0000256" key="1">
    <source>
        <dbReference type="SAM" id="MobiDB-lite"/>
    </source>
</evidence>
<dbReference type="EMBL" id="BART01023361">
    <property type="protein sequence ID" value="GAG91792.1"/>
    <property type="molecule type" value="Genomic_DNA"/>
</dbReference>
<dbReference type="AlphaFoldDB" id="X1CFA4"/>
<gene>
    <name evidence="2" type="ORF">S01H4_42523</name>
</gene>
<name>X1CFA4_9ZZZZ</name>
<sequence>ILENLGEYIDTRFAEVSEFNKSMADVLVNIGHGVAGNLEQNIAQGEMPVGPPRSQVQPISKSFDGPKGENISKAQILDVMTDMVEKGKLSSVEVCKYESTNEIRPDLKDQIVNGLGSN</sequence>
<reference evidence="2" key="1">
    <citation type="journal article" date="2014" name="Front. Microbiol.">
        <title>High frequency of phylogenetically diverse reductive dehalogenase-homologous genes in deep subseafloor sedimentary metagenomes.</title>
        <authorList>
            <person name="Kawai M."/>
            <person name="Futagami T."/>
            <person name="Toyoda A."/>
            <person name="Takaki Y."/>
            <person name="Nishi S."/>
            <person name="Hori S."/>
            <person name="Arai W."/>
            <person name="Tsubouchi T."/>
            <person name="Morono Y."/>
            <person name="Uchiyama I."/>
            <person name="Ito T."/>
            <person name="Fujiyama A."/>
            <person name="Inagaki F."/>
            <person name="Takami H."/>
        </authorList>
    </citation>
    <scope>NUCLEOTIDE SEQUENCE</scope>
    <source>
        <strain evidence="2">Expedition CK06-06</strain>
    </source>
</reference>
<comment type="caution">
    <text evidence="2">The sequence shown here is derived from an EMBL/GenBank/DDBJ whole genome shotgun (WGS) entry which is preliminary data.</text>
</comment>
<accession>X1CFA4</accession>
<proteinExistence type="predicted"/>